<dbReference type="PROSITE" id="PS50837">
    <property type="entry name" value="NACHT"/>
    <property type="match status" value="5"/>
</dbReference>
<dbReference type="SMART" id="SM00367">
    <property type="entry name" value="LRR_CC"/>
    <property type="match status" value="21"/>
</dbReference>
<feature type="region of interest" description="Disordered" evidence="7">
    <location>
        <begin position="1007"/>
        <end position="1046"/>
    </location>
</feature>
<evidence type="ECO:0000256" key="5">
    <source>
        <dbReference type="ARBA" id="ARBA00022741"/>
    </source>
</evidence>
<keyword evidence="3" id="KW-0433">Leucine-rich repeat</keyword>
<dbReference type="Gene3D" id="3.40.50.300">
    <property type="entry name" value="P-loop containing nucleotide triphosphate hydrolases"/>
    <property type="match status" value="5"/>
</dbReference>
<feature type="compositionally biased region" description="Basic and acidic residues" evidence="7">
    <location>
        <begin position="2862"/>
        <end position="2875"/>
    </location>
</feature>
<feature type="domain" description="NACHT" evidence="8">
    <location>
        <begin position="210"/>
        <end position="342"/>
    </location>
</feature>
<keyword evidence="6" id="KW-0067">ATP-binding</keyword>
<dbReference type="Pfam" id="PF13516">
    <property type="entry name" value="LRR_6"/>
    <property type="match status" value="26"/>
</dbReference>
<dbReference type="InterPro" id="IPR029495">
    <property type="entry name" value="NACHT-assoc"/>
</dbReference>
<reference evidence="10" key="2">
    <citation type="submission" date="2025-08" db="UniProtKB">
        <authorList>
            <consortium name="RefSeq"/>
        </authorList>
    </citation>
    <scope>IDENTIFICATION</scope>
    <source>
        <tissue evidence="10">Blood</tissue>
    </source>
</reference>
<accession>A0A9F7RR97</accession>
<feature type="region of interest" description="Disordered" evidence="7">
    <location>
        <begin position="2829"/>
        <end position="2915"/>
    </location>
</feature>
<dbReference type="FunFam" id="3.80.10.10:FF:000714">
    <property type="entry name" value="Si:ch211-149a19.3"/>
    <property type="match status" value="2"/>
</dbReference>
<dbReference type="Gene3D" id="3.80.10.10">
    <property type="entry name" value="Ribonuclease Inhibitor"/>
    <property type="match status" value="8"/>
</dbReference>
<gene>
    <name evidence="10" type="primary">LOC100526730</name>
</gene>
<dbReference type="Pfam" id="PF05729">
    <property type="entry name" value="NACHT"/>
    <property type="match status" value="5"/>
</dbReference>
<dbReference type="Pfam" id="PF17779">
    <property type="entry name" value="WHD_NOD2"/>
    <property type="match status" value="5"/>
</dbReference>
<dbReference type="SMART" id="SM00364">
    <property type="entry name" value="LRR_BAC"/>
    <property type="match status" value="13"/>
</dbReference>
<dbReference type="Pfam" id="PF14484">
    <property type="entry name" value="FISNA"/>
    <property type="match status" value="5"/>
</dbReference>
<feature type="compositionally biased region" description="Polar residues" evidence="7">
    <location>
        <begin position="3782"/>
        <end position="3791"/>
    </location>
</feature>
<dbReference type="SUPFAM" id="SSF52540">
    <property type="entry name" value="P-loop containing nucleoside triphosphate hydrolases"/>
    <property type="match status" value="5"/>
</dbReference>
<feature type="compositionally biased region" description="Polar residues" evidence="7">
    <location>
        <begin position="3704"/>
        <end position="3713"/>
    </location>
</feature>
<evidence type="ECO:0000256" key="4">
    <source>
        <dbReference type="ARBA" id="ARBA00022737"/>
    </source>
</evidence>
<dbReference type="GO" id="GO:0005737">
    <property type="term" value="C:cytoplasm"/>
    <property type="evidence" value="ECO:0007669"/>
    <property type="project" value="UniProtKB-SubCell"/>
</dbReference>
<feature type="domain" description="NACHT" evidence="8">
    <location>
        <begin position="2139"/>
        <end position="2271"/>
    </location>
</feature>
<dbReference type="InterPro" id="IPR032675">
    <property type="entry name" value="LRR_dom_sf"/>
</dbReference>
<dbReference type="RefSeq" id="XP_053540668.1">
    <property type="nucleotide sequence ID" value="XM_053684693.1"/>
</dbReference>
<sequence>METPDLDTENVTPPIKKRKLQRKRSDSPEPSCVSMKSDASMIPPQNFRNKDSSSVHSKLQRKRSDSPEPSCVSMKSDASMIPPQNFRNKDSSSVHSVVQKSGDRREKNIITATGHDPEPAAVNDFQKKFKLNLVKKFQCLNGVMINPENQTLLNEIYTELYITEGDSGDVSKEHEVRQIEGTSRRTTTEETPIKCNDIFKPLSDQDKPIRTVLTKGVAGIGKTVTVQKFILDWAEGKVNQDVQLMFLLPFRELNLMKDQKLSLMDLLHVCFKETKETEMSSLEKVLFIFDGLDECRFPLDFQNTERVCDVTESASVHVLLINLIKGNLLPSALIWITSRPAAADQIPSECVHRVTEVRGFNDPQKEEYFRKRISDQSLANNIITHLKSLRSLYIMCHIPVFCWISATVLERMLDEAESGEMPKTLTQMYTHFLIIQTNIIREKYSKKQENDEEMLLKLGHLAFQQLMKGNLIFYEEDLRECGIDVREAAVYSGVCTQIFREEFGLHQSKVYCFVHLSIQEHLAALYVHLTFMKEKRNVLEQSRDFKTISDVHKSAVHQALKSQTGHLDLFLRFLLGLSLESNQKLLHALVTHTGSSSQTGKGDTVQYIKEMISGDLPTEKSINLFHCLNELGDNSLVEEIQRYLKSGTQSELSSSQWSALVFVLLTSAEELEEFDLSKYISTDKIRDWILVKVMPVIAASRKAIIRCDTIKNSGCRALASVLSSETSNLRELHLTVDTLDLTGNKLGDSGVKRLSALLENPQCKVKNLRLWRCDISDEGCAALTSALRSNPSHLRELDLSVNNLGDSGVKSLSAVLENLLCKLEILRLGFCGVSDEGCAALTSALRSNPSHLRELDLSENKLGDSGVKSLSAVLENPLCKLEKLRLRECGVSDEGCAALTSALRSNPSHLRELDLSLNKLGDSGVKSLAAVLENPLCKLEILRLWRCDISDEGCAALTSALRSNPSHLRELDLSGNKLGDSGVKSLSAVLENPLCKLEILNKLQRKRSDSPEPSCVSMKSDASMVPPLNFRNKDSSSVHSVVQKSGDRREKNIITATGHDPEPAAVNDFQKKFKLNLVKKFQCLNGVMINPENRTLLNEIYTELYITEGDGGDVNKEHEVRQIEAASRRTTTEETPIKCNDIFKPLSDQDKPIRTVLTKGVAGIGKTVTVQKFILDWAEGKVNQDVQLMFPLPFRELNLMKDQKLSLMDLLHVCFKETKETEMSSLEKVLFVFDGLDEYRFPLDFQNTERVCDVTESASVHVLLINLIKGNLLPSALIWITSRPAAADQIPSECVHRVTEVRGFNDPQKEEYFRKRISDQSLANNIITHLKSLRSLYIMCHIPVFCWISATVLERMLGEAESGEMPKTLTQMYTHFLIIQTNIIREKYSKKQESDEEMLLKLGRLAFQQLMKGNLIFYEEDLRECGIDVREAAVYSGVCTQIFREEFGLHQSKVYSFVHLSIQEHLAALYVHLTFMKEKRNVLEQSWFSEPEILSDEEDESEMFSDQWIEEITVSDVLKSAVDQALYSETGHLDLFLRFLLGLSLESSQKLLHSLVTHTGSSSQTGKRTTVQYIKEKISGDPPTEKSINLFHCLNELGDNSLVEEIQRCLKSGKQSELSSSQWSALVFVLLTSAEELEEFDLSKYFSTDKITDWILVKVMPVIAASRKAIIRCDTIQYSGWSALDSVLSSETSNLRELHLTVDTLDLNWSDLGDSGVKRVSALLENPQCKVKNLKLRECGVSNEGCAALTSALRSNPSHLRELNLSDNKLGVSGVKSLSAVLENPLCKLEILWLSRCDISDEGCAALTSALRSNPSHLRELNLSHNKLGDSGVKSLSAVLENPLCKLEILRLSRCDISDEGCAALTSALRSNPSHLRELNLSHNKLGDSGVKSLSAVLENPHCKLEILCKLQRKRSHSPEPSCVSMKSDESMDPPWNFRNRDSSSVHSKLQRKRSDPRQPSCVSMKSDASMGPPLYFRNKESTSVHSKLQRTRSDSPEPSCVSMKSDASMAPPLNFRNKDSSVHSVVQKSGDRREKNIITATGHDPEPAAVNEFQKKFKLNLVKKFQCLNGVMINLENRTLLNEIYTELYITEGDGGDVNKEHEVRQIEAASRRKTTEETPIKCNDIFKPLSDQDKPIRTVLTKGVAGIGKTVSVQKFILDWAEGKVNQDVQLIFPLPFRELNLMKDQKLSLMDLLHVCFKETKETEMSSLEKVLFIFDGLDECRFPLDFQNTERVCDVTESASVHVLLINLIKGNLLPSALIWITSRPAAADQIPSECVHRVTEVRGFNDPQKEEYFRKRISDQSLANNIITHLKSLRSLYIMCHIPVFCWISATVLERMLDEAESGEMPKTLTQMYTHFLIIHTNIIREKYSKKQESDEEMLLKLGRLAFQQLMKGNLIFYEEDLRECGIDVREAAVYSGVCTQIFREEFGLHQSKVYSFVHLSIQEHLAALYVHLTFMKEKRNVLEQSRDFKTISDVHESAVDQALKSETGHLDLFLRFLLGLSLESNQKLLHALVTHTGSSSQTGKSNTVQYIKRKISGDPPTEKAINLFHCLNELGDNSLVEEIQRYLKSGTQSELSSSQWSALVFVLLTSAEELEEFDLSKYFSTDKIRDQILVNVMPVIAASRKAIIRCDTIQERGWRALDSVLSSETSNLRELHLTVDTLDLTGSDLGDSGVKRLSALLENPQCKVKNLRLSRCDISDEGCAALTSALRSNPSHLRELDLSHNNLGDSGVKSVSAVLENPLCKLEILELRGCGVSGEGCAPLTSALRSNPSHLRKLYLSLNNLGDSGVKSLSAVLENPLCNLEILCVLQKSGDRREKNIITATGKLQKKRSDSPEPSCVSMKSDASMESPLTFRNKDSSSVHRRSDSPEPSCVSMKSDASMGHPENFRNKDSSSVHSVLQKSGDRREKNIITATGHDPEPAAVNDFQKKFKLNLVKKFQCLNGVMINLENRTLLNEIYTELYITEGDIGDVTKEHEVRQIEAASRRTTTEETPIKCNDIFKPLPDQDKPIRTVLTKGVAGIGKTVSVQKFILDWAEGEVNQDVQLMFPLPFRELNLMKDQKLSLMDLLHVCFKETKETEMSSLEKVLFIFDGLDEYRFPLDFQNTERVCDVTESASVHVLLINLIKGNLLPSALIWITSRPAAADQIPSECVHRVTEVRGFNDPQKEEYFRKRISDQSLANNIITHLKSLRSLYIMCHIPVFCWISATVLERMLDEAESGEMPKTLTQMYTYFLIIQTNIIREKYSKKQESDEEMLLKLGQLAFQQLMKGNLIFYEEDLRECGIDVREAAVYSGVCTQIFREEFTHQSKVYCFVHLSIQEHLAALYVHLTFMKEKRNVLIQSRVFKTISDVHKSAVYQALKSQTGHLDLFLRFLLGLSLESNQKLLHALVTHTGSISQTGKGDTVQYIKEKISGNTPTEKSINLFHCLNELEDNSLVEEIQRYLKSGKQSELSSSQWSALVFVLLTSAEELEEFDLSKYISTDKIRDEILVKVMPVIAASRKAVIRCDTIQKSGWSALASVLSSETSNLRELHLTVDTLDLSGNKLGDSGVKRLSAPLENPQCKVKNLKLWNCDISGEGCAALTSALRSNPLHLRELDLSENKLGDSGVKSLSAVLENPLCKLEKLGKLQRKRSDSPEPSCVSMKSDASMDPPWNFRNRDSSPDNSKLQRKRSDTPEPSCVSMKSDASMDPPWNFKNGNPSSVHSKLQRKRSDSPEPSCVSMKSDASMDPPWNFRNRDSSPDNSKLQRKRSDAPEPSCVSMKSDASMDPPWNFKNGNPSSVHSKLQRKRSDSPEPSCVSMKSDASMDPPWNFRNRDSSPDNSKLQRKRSDAPEPSCVSMKSDASMDPPWNFKNGNPSSVHSVLQKSGDRREKNIITATGHDPEPAAVNDFQKKFKLNLVKKFQCLNGVMINPENRTLLNEIYTELYITEGDGGDVNKEHEVRQIEAASRRTTTEETPIKCNDIFKPLSDQDKPIRTVLKKPLSKKDKPIRTVLKKPLPKKDKPIRTVLTKGVAGIGKTVSVQKFILDWAEGKANQDVQLMFPLPFRELNLMKDQKLSLMDLLHVCFKETKETEMSSLEKVLFIFDGLDECRFPLDFQNTERVCDVTESASVHVLLINLIKGNLLPSALIWITSRPAAADQIPSECVHRVTEVRGFNDPQKEEYFRKRISDQSLANNIITHLKSLRSLYIMCHIPVFCWISATVLERMLDEAESGEMPKTLTQMYTHFLIIQTNIIREKYSKKQESDEEMLLKLGQLAFQQLMKGNLIFYEEDLRECGIDVREAAVYSGVCTQIFREEFGLHQSKVYCFVHLSIQEHLAALYVHLTFMKEKRNVLEQSWVFKTISDVLKSAVDQALYSETGNLDLFLRFLLGLSLESNQNLLHSLVTHTESSSQTGKGDTVQYIKEKISRNLQTEKSINLFHCLNELGDNSLVEEIQRYLKSGTQSELSSSQWSALVFALLTSAEELEEFDLSKYISTDKITDWILEKVMPVIAASRKAIIRCDTIQNSGWSALDSVLSSETSNLRELHLTVDTLDLTGNNLGDSGVKRLSALLENPQCKVKNLKLSRCDISDERCAALTSALRSNSSHLRDLDLSWNNLGDSGVKSLSAVLENPLCKLEKLKLEYCDISGEGCAALTSALRSNPSHLRELDLSRNKLGDSGVKSLSAVLENPLCKLEILRLEDCDVSDEGCAALTSALRSNPSHLRELNLSVNKLGDSGVKSLSAVLENPHCKLEILKLCKCGVSVEGCAALTSALRSNPSHLRELNLSGNKLGDSGVKSLSAVLENPLCKLEKLTMSNCDISGERCAALTSALRSNPSHLRELDLSLNKLGDSGVKSLSAVLENPLCKLEILRLCDCGVSGEGCAALASALRSNPSYLIELNVSGNEIGDLGVKCLSALKNDKQSKLQTLRLHTSLF</sequence>
<feature type="domain" description="NACHT" evidence="8">
    <location>
        <begin position="4013"/>
        <end position="4145"/>
    </location>
</feature>
<evidence type="ECO:0000256" key="6">
    <source>
        <dbReference type="ARBA" id="ARBA00022840"/>
    </source>
</evidence>
<organism evidence="9 10">
    <name type="scientific">Ictalurus punctatus</name>
    <name type="common">Channel catfish</name>
    <name type="synonym">Silurus punctatus</name>
    <dbReference type="NCBI Taxonomy" id="7998"/>
    <lineage>
        <taxon>Eukaryota</taxon>
        <taxon>Metazoa</taxon>
        <taxon>Chordata</taxon>
        <taxon>Craniata</taxon>
        <taxon>Vertebrata</taxon>
        <taxon>Euteleostomi</taxon>
        <taxon>Actinopterygii</taxon>
        <taxon>Neopterygii</taxon>
        <taxon>Teleostei</taxon>
        <taxon>Ostariophysi</taxon>
        <taxon>Siluriformes</taxon>
        <taxon>Ictaluridae</taxon>
        <taxon>Ictalurus</taxon>
    </lineage>
</organism>
<keyword evidence="9" id="KW-1185">Reference proteome</keyword>
<feature type="region of interest" description="Disordered" evidence="7">
    <location>
        <begin position="1917"/>
        <end position="2046"/>
    </location>
</feature>
<keyword evidence="5" id="KW-0547">Nucleotide-binding</keyword>
<evidence type="ECO:0000256" key="3">
    <source>
        <dbReference type="ARBA" id="ARBA00022614"/>
    </source>
</evidence>
<dbReference type="SMART" id="SM01288">
    <property type="entry name" value="FISNA"/>
    <property type="match status" value="5"/>
</dbReference>
<dbReference type="InterPro" id="IPR007111">
    <property type="entry name" value="NACHT_NTPase"/>
</dbReference>
<evidence type="ECO:0000313" key="9">
    <source>
        <dbReference type="Proteomes" id="UP000221080"/>
    </source>
</evidence>
<dbReference type="PANTHER" id="PTHR24106">
    <property type="entry name" value="NACHT, LRR AND CARD DOMAINS-CONTAINING"/>
    <property type="match status" value="1"/>
</dbReference>
<dbReference type="InterPro" id="IPR006553">
    <property type="entry name" value="Leu-rich_rpt_Cys-con_subtyp"/>
</dbReference>
<dbReference type="GO" id="GO:0005524">
    <property type="term" value="F:ATP binding"/>
    <property type="evidence" value="ECO:0007669"/>
    <property type="project" value="UniProtKB-KW"/>
</dbReference>
<keyword evidence="4" id="KW-0677">Repeat</keyword>
<protein>
    <submittedName>
        <fullName evidence="10">Uncharacterized protein LOC100526730 isoform X42</fullName>
    </submittedName>
</protein>
<evidence type="ECO:0000256" key="2">
    <source>
        <dbReference type="ARBA" id="ARBA00022490"/>
    </source>
</evidence>
<dbReference type="InterPro" id="IPR041075">
    <property type="entry name" value="NOD1/2_WH"/>
</dbReference>
<dbReference type="PROSITE" id="PS51450">
    <property type="entry name" value="LRR"/>
    <property type="match status" value="2"/>
</dbReference>
<name>A0A9F7RR97_ICTPU</name>
<feature type="region of interest" description="Disordered" evidence="7">
    <location>
        <begin position="1"/>
        <end position="106"/>
    </location>
</feature>
<dbReference type="SMART" id="SM00368">
    <property type="entry name" value="LRR_RI"/>
    <property type="match status" value="37"/>
</dbReference>
<evidence type="ECO:0000256" key="1">
    <source>
        <dbReference type="ARBA" id="ARBA00004496"/>
    </source>
</evidence>
<dbReference type="InterPro" id="IPR051261">
    <property type="entry name" value="NLR"/>
</dbReference>
<feature type="domain" description="NACHT" evidence="8">
    <location>
        <begin position="1154"/>
        <end position="1286"/>
    </location>
</feature>
<dbReference type="InterPro" id="IPR001611">
    <property type="entry name" value="Leu-rich_rpt"/>
</dbReference>
<evidence type="ECO:0000313" key="10">
    <source>
        <dbReference type="RefSeq" id="XP_053540668.1"/>
    </source>
</evidence>
<proteinExistence type="predicted"/>
<evidence type="ECO:0000256" key="7">
    <source>
        <dbReference type="SAM" id="MobiDB-lite"/>
    </source>
</evidence>
<dbReference type="Proteomes" id="UP000221080">
    <property type="component" value="Chromosome 12"/>
</dbReference>
<reference evidence="9" key="1">
    <citation type="journal article" date="2016" name="Nat. Commun.">
        <title>The channel catfish genome sequence provides insights into the evolution of scale formation in teleosts.</title>
        <authorList>
            <person name="Liu Z."/>
            <person name="Liu S."/>
            <person name="Yao J."/>
            <person name="Bao L."/>
            <person name="Zhang J."/>
            <person name="Li Y."/>
            <person name="Jiang C."/>
            <person name="Sun L."/>
            <person name="Wang R."/>
            <person name="Zhang Y."/>
            <person name="Zhou T."/>
            <person name="Zeng Q."/>
            <person name="Fu Q."/>
            <person name="Gao S."/>
            <person name="Li N."/>
            <person name="Koren S."/>
            <person name="Jiang Y."/>
            <person name="Zimin A."/>
            <person name="Xu P."/>
            <person name="Phillippy A.M."/>
            <person name="Geng X."/>
            <person name="Song L."/>
            <person name="Sun F."/>
            <person name="Li C."/>
            <person name="Wang X."/>
            <person name="Chen A."/>
            <person name="Jin Y."/>
            <person name="Yuan Z."/>
            <person name="Yang Y."/>
            <person name="Tan S."/>
            <person name="Peatman E."/>
            <person name="Lu J."/>
            <person name="Qin Z."/>
            <person name="Dunham R."/>
            <person name="Li Z."/>
            <person name="Sonstegard T."/>
            <person name="Feng J."/>
            <person name="Danzmann R.G."/>
            <person name="Schroeder S."/>
            <person name="Scheffler B."/>
            <person name="Duke M.V."/>
            <person name="Ballard L."/>
            <person name="Kucuktas H."/>
            <person name="Kaltenboeck L."/>
            <person name="Liu H."/>
            <person name="Armbruster J."/>
            <person name="Xie Y."/>
            <person name="Kirby M.L."/>
            <person name="Tian Y."/>
            <person name="Flanagan M.E."/>
            <person name="Mu W."/>
            <person name="Waldbieser G.C."/>
        </authorList>
    </citation>
    <scope>NUCLEOTIDE SEQUENCE [LARGE SCALE GENOMIC DNA]</scope>
    <source>
        <strain evidence="9">SDA103</strain>
    </source>
</reference>
<dbReference type="InterPro" id="IPR027417">
    <property type="entry name" value="P-loop_NTPase"/>
</dbReference>
<feature type="domain" description="NACHT" evidence="8">
    <location>
        <begin position="3019"/>
        <end position="3151"/>
    </location>
</feature>
<dbReference type="FunFam" id="3.80.10.10:FF:000782">
    <property type="entry name" value="Si:ch211-196h16.4"/>
    <property type="match status" value="2"/>
</dbReference>
<dbReference type="FunFam" id="3.40.50.300:FF:000210">
    <property type="entry name" value="Si:dkey-16p6.1"/>
    <property type="match status" value="4"/>
</dbReference>
<evidence type="ECO:0000259" key="8">
    <source>
        <dbReference type="PROSITE" id="PS50837"/>
    </source>
</evidence>
<dbReference type="GeneID" id="100526730"/>
<dbReference type="CDD" id="cd00116">
    <property type="entry name" value="LRR_RI"/>
    <property type="match status" value="1"/>
</dbReference>
<comment type="subcellular location">
    <subcellularLocation>
        <location evidence="1">Cytoplasm</location>
    </subcellularLocation>
</comment>
<keyword evidence="2" id="KW-0963">Cytoplasm</keyword>
<feature type="region of interest" description="Disordered" evidence="7">
    <location>
        <begin position="3636"/>
        <end position="3863"/>
    </location>
</feature>
<dbReference type="SUPFAM" id="SSF52047">
    <property type="entry name" value="RNI-like"/>
    <property type="match status" value="6"/>
</dbReference>
<dbReference type="Pfam" id="PF17776">
    <property type="entry name" value="NLRC4_HD2"/>
    <property type="match status" value="5"/>
</dbReference>
<dbReference type="InterPro" id="IPR041267">
    <property type="entry name" value="NLRP_HD2"/>
</dbReference>